<protein>
    <submittedName>
        <fullName evidence="1">Uncharacterized protein</fullName>
    </submittedName>
</protein>
<reference evidence="1 2" key="1">
    <citation type="submission" date="2018-08" db="EMBL/GenBank/DDBJ databases">
        <title>Genome analysis of the thermophilic bacterium of the candidate phylum Aminicenantes from deep subsurface aquifer revealed its physiology and ecological role.</title>
        <authorList>
            <person name="Kadnikov V.V."/>
            <person name="Mardanov A.V."/>
            <person name="Beletsky A.V."/>
            <person name="Karnachuk O.V."/>
            <person name="Ravin N.V."/>
        </authorList>
    </citation>
    <scope>NUCLEOTIDE SEQUENCE [LARGE SCALE GENOMIC DNA]</scope>
    <source>
        <strain evidence="1">BY38</strain>
    </source>
</reference>
<gene>
    <name evidence="1" type="ORF">OP8BY_1171</name>
</gene>
<proteinExistence type="predicted"/>
<evidence type="ECO:0000313" key="1">
    <source>
        <dbReference type="EMBL" id="RFT14971.1"/>
    </source>
</evidence>
<accession>A0A3E2BJQ8</accession>
<dbReference type="EMBL" id="QUAH01000015">
    <property type="protein sequence ID" value="RFT14971.1"/>
    <property type="molecule type" value="Genomic_DNA"/>
</dbReference>
<sequence length="38" mass="4275">MFTTVSSGLHRIEAHPPEPSWQLAKSNNLLIVNINDFP</sequence>
<dbReference type="AlphaFoldDB" id="A0A3E2BJQ8"/>
<dbReference type="Proteomes" id="UP000257323">
    <property type="component" value="Unassembled WGS sequence"/>
</dbReference>
<evidence type="ECO:0000313" key="2">
    <source>
        <dbReference type="Proteomes" id="UP000257323"/>
    </source>
</evidence>
<comment type="caution">
    <text evidence="1">The sequence shown here is derived from an EMBL/GenBank/DDBJ whole genome shotgun (WGS) entry which is preliminary data.</text>
</comment>
<organism evidence="1 2">
    <name type="scientific">Candidatus Saccharicenans subterraneus</name>
    <dbReference type="NCBI Taxonomy" id="2508984"/>
    <lineage>
        <taxon>Bacteria</taxon>
        <taxon>Candidatus Aminicenantota</taxon>
        <taxon>Candidatus Aminicenantia</taxon>
        <taxon>Candidatus Aminicenantales</taxon>
        <taxon>Candidatus Saccharicenantaceae</taxon>
        <taxon>Candidatus Saccharicenans</taxon>
    </lineage>
</organism>
<name>A0A3E2BJQ8_9BACT</name>